<proteinExistence type="inferred from homology"/>
<dbReference type="PANTHER" id="PTHR45723">
    <property type="entry name" value="SERINE/THREONINE-PROTEIN KINASE RIO1"/>
    <property type="match status" value="1"/>
</dbReference>
<evidence type="ECO:0000256" key="10">
    <source>
        <dbReference type="ARBA" id="ARBA00047899"/>
    </source>
</evidence>
<evidence type="ECO:0000256" key="8">
    <source>
        <dbReference type="ARBA" id="ARBA00022840"/>
    </source>
</evidence>
<feature type="domain" description="RIO kinase" evidence="12">
    <location>
        <begin position="20"/>
        <end position="246"/>
    </location>
</feature>
<comment type="caution">
    <text evidence="13">The sequence shown here is derived from an EMBL/GenBank/DDBJ whole genome shotgun (WGS) entry which is preliminary data.</text>
</comment>
<evidence type="ECO:0000313" key="13">
    <source>
        <dbReference type="EMBL" id="OIR21722.1"/>
    </source>
</evidence>
<dbReference type="GO" id="GO:0004674">
    <property type="term" value="F:protein serine/threonine kinase activity"/>
    <property type="evidence" value="ECO:0007669"/>
    <property type="project" value="UniProtKB-KW"/>
</dbReference>
<keyword evidence="7" id="KW-0418">Kinase</keyword>
<name>A0A1J5TL77_9ARCH</name>
<dbReference type="Pfam" id="PF01163">
    <property type="entry name" value="RIO1"/>
    <property type="match status" value="1"/>
</dbReference>
<keyword evidence="6" id="KW-0547">Nucleotide-binding</keyword>
<accession>A0A1J5TL77</accession>
<keyword evidence="5" id="KW-0479">Metal-binding</keyword>
<dbReference type="InterPro" id="IPR011009">
    <property type="entry name" value="Kinase-like_dom_sf"/>
</dbReference>
<comment type="catalytic activity">
    <reaction evidence="11">
        <text>L-seryl-[protein] + ATP = O-phospho-L-seryl-[protein] + ADP + H(+)</text>
        <dbReference type="Rhea" id="RHEA:17989"/>
        <dbReference type="Rhea" id="RHEA-COMP:9863"/>
        <dbReference type="Rhea" id="RHEA-COMP:11604"/>
        <dbReference type="ChEBI" id="CHEBI:15378"/>
        <dbReference type="ChEBI" id="CHEBI:29999"/>
        <dbReference type="ChEBI" id="CHEBI:30616"/>
        <dbReference type="ChEBI" id="CHEBI:83421"/>
        <dbReference type="ChEBI" id="CHEBI:456216"/>
        <dbReference type="EC" id="2.7.11.1"/>
    </reaction>
</comment>
<evidence type="ECO:0000256" key="7">
    <source>
        <dbReference type="ARBA" id="ARBA00022777"/>
    </source>
</evidence>
<dbReference type="EC" id="2.7.11.1" evidence="2"/>
<comment type="catalytic activity">
    <reaction evidence="10">
        <text>L-threonyl-[protein] + ATP = O-phospho-L-threonyl-[protein] + ADP + H(+)</text>
        <dbReference type="Rhea" id="RHEA:46608"/>
        <dbReference type="Rhea" id="RHEA-COMP:11060"/>
        <dbReference type="Rhea" id="RHEA-COMP:11605"/>
        <dbReference type="ChEBI" id="CHEBI:15378"/>
        <dbReference type="ChEBI" id="CHEBI:30013"/>
        <dbReference type="ChEBI" id="CHEBI:30616"/>
        <dbReference type="ChEBI" id="CHEBI:61977"/>
        <dbReference type="ChEBI" id="CHEBI:456216"/>
        <dbReference type="EC" id="2.7.11.1"/>
    </reaction>
</comment>
<dbReference type="SUPFAM" id="SSF56112">
    <property type="entry name" value="Protein kinase-like (PK-like)"/>
    <property type="match status" value="1"/>
</dbReference>
<dbReference type="GO" id="GO:0046872">
    <property type="term" value="F:metal ion binding"/>
    <property type="evidence" value="ECO:0007669"/>
    <property type="project" value="UniProtKB-KW"/>
</dbReference>
<dbReference type="InterPro" id="IPR018934">
    <property type="entry name" value="RIO_dom"/>
</dbReference>
<evidence type="ECO:0000256" key="1">
    <source>
        <dbReference type="ARBA" id="ARBA00009196"/>
    </source>
</evidence>
<comment type="similarity">
    <text evidence="1">Belongs to the protein kinase superfamily. RIO-type Ser/Thr kinase family.</text>
</comment>
<evidence type="ECO:0000313" key="14">
    <source>
        <dbReference type="Proteomes" id="UP000183375"/>
    </source>
</evidence>
<reference evidence="13 14" key="1">
    <citation type="submission" date="2016-08" db="EMBL/GenBank/DDBJ databases">
        <title>New Insights into Marine Group III Euryarchaeota, from dark to light.</title>
        <authorList>
            <person name="Haro-Moreno J.M."/>
            <person name="Rodriguez-Valera F."/>
            <person name="Lopez-Garcia P."/>
            <person name="Moreira D."/>
            <person name="Martin-Cuadrado A.B."/>
        </authorList>
    </citation>
    <scope>NUCLEOTIDE SEQUENCE [LARGE SCALE GENOMIC DNA]</scope>
    <source>
        <strain evidence="13">CG-Epi4</strain>
    </source>
</reference>
<evidence type="ECO:0000259" key="12">
    <source>
        <dbReference type="SMART" id="SM00090"/>
    </source>
</evidence>
<keyword evidence="9" id="KW-0460">Magnesium</keyword>
<sequence>MRGRTEKLDRALGNINANFGQDWKKTIDDVFDEVTLKNLQQLISQGIINTIENVIATGKEGNVFRAKTIKGENRAVKIYRINTATFRKLEKYIEGDSRFKNSGNSPRERIFTWAQKEYKNLHSMKSAGANVPQPYHVHKNIVVMQYLGWRFRPYPTIRQLPPEEPKEFFRKLKISINAYRSQKLSHGDLSEYNIINRRNEPYIIDVGQAVSDSHPLYNHLHRRDMKNLHRFWKKYIPNLKREELNL</sequence>
<keyword evidence="4" id="KW-0808">Transferase</keyword>
<dbReference type="Gene3D" id="3.30.200.20">
    <property type="entry name" value="Phosphorylase Kinase, domain 1"/>
    <property type="match status" value="1"/>
</dbReference>
<evidence type="ECO:0000256" key="4">
    <source>
        <dbReference type="ARBA" id="ARBA00022679"/>
    </source>
</evidence>
<evidence type="ECO:0000256" key="6">
    <source>
        <dbReference type="ARBA" id="ARBA00022741"/>
    </source>
</evidence>
<evidence type="ECO:0000256" key="11">
    <source>
        <dbReference type="ARBA" id="ARBA00048679"/>
    </source>
</evidence>
<evidence type="ECO:0000256" key="9">
    <source>
        <dbReference type="ARBA" id="ARBA00022842"/>
    </source>
</evidence>
<evidence type="ECO:0000256" key="5">
    <source>
        <dbReference type="ARBA" id="ARBA00022723"/>
    </source>
</evidence>
<evidence type="ECO:0000256" key="3">
    <source>
        <dbReference type="ARBA" id="ARBA00022527"/>
    </source>
</evidence>
<evidence type="ECO:0000256" key="2">
    <source>
        <dbReference type="ARBA" id="ARBA00012513"/>
    </source>
</evidence>
<organism evidence="13 14">
    <name type="scientific">Marine Group III euryarchaeote CG-Epi4</name>
    <dbReference type="NCBI Taxonomy" id="1888998"/>
    <lineage>
        <taxon>Archaea</taxon>
        <taxon>Methanobacteriati</taxon>
        <taxon>Thermoplasmatota</taxon>
        <taxon>Thermoplasmata</taxon>
        <taxon>Candidatus Thermoprofundales</taxon>
    </lineage>
</organism>
<dbReference type="InterPro" id="IPR051272">
    <property type="entry name" value="RIO-type_Ser/Thr_kinase"/>
</dbReference>
<dbReference type="Gene3D" id="1.10.510.10">
    <property type="entry name" value="Transferase(Phosphotransferase) domain 1"/>
    <property type="match status" value="1"/>
</dbReference>
<dbReference type="Proteomes" id="UP000183375">
    <property type="component" value="Unassembled WGS sequence"/>
</dbReference>
<keyword evidence="8" id="KW-0067">ATP-binding</keyword>
<keyword evidence="3" id="KW-0723">Serine/threonine-protein kinase</keyword>
<dbReference type="EMBL" id="MIYX01000001">
    <property type="protein sequence ID" value="OIR21722.1"/>
    <property type="molecule type" value="Genomic_DNA"/>
</dbReference>
<gene>
    <name evidence="13" type="ORF">BEU01_00160</name>
</gene>
<dbReference type="AlphaFoldDB" id="A0A1J5TL77"/>
<dbReference type="InterPro" id="IPR000687">
    <property type="entry name" value="RIO_kinase"/>
</dbReference>
<dbReference type="GO" id="GO:0005524">
    <property type="term" value="F:ATP binding"/>
    <property type="evidence" value="ECO:0007669"/>
    <property type="project" value="UniProtKB-KW"/>
</dbReference>
<protein>
    <recommendedName>
        <fullName evidence="2">non-specific serine/threonine protein kinase</fullName>
        <ecNumber evidence="2">2.7.11.1</ecNumber>
    </recommendedName>
</protein>
<dbReference type="SMART" id="SM00090">
    <property type="entry name" value="RIO"/>
    <property type="match status" value="1"/>
</dbReference>